<dbReference type="InterPro" id="IPR024461">
    <property type="entry name" value="CCDC90-like"/>
</dbReference>
<dbReference type="EMBL" id="JABFAB010000010">
    <property type="protein sequence ID" value="MBA0662689.1"/>
    <property type="molecule type" value="Genomic_DNA"/>
</dbReference>
<sequence length="141" mass="15422">MAAVAACKRGGQIGPNSWTIRGVSRFKGVVSPLDASMFPPSAIRFSLSPSPFSQRRQVSQQLVKSNGKRLFLIDTLTLVRRLEAEGLPSKQTEAITVAITEVLNGNLENLSLSVSEMTQEANLSKLKSEVFLHICIYLNSM</sequence>
<dbReference type="Pfam" id="PF07798">
    <property type="entry name" value="CCDC90-like"/>
    <property type="match status" value="1"/>
</dbReference>
<keyword evidence="3" id="KW-0812">Transmembrane</keyword>
<evidence type="ECO:0000256" key="5">
    <source>
        <dbReference type="ARBA" id="ARBA00023054"/>
    </source>
</evidence>
<keyword evidence="9" id="KW-1185">Reference proteome</keyword>
<dbReference type="PANTHER" id="PTHR14360">
    <property type="entry name" value="PROTEIN FMP32, MITOCHONDRIAL"/>
    <property type="match status" value="1"/>
</dbReference>
<dbReference type="OrthoDB" id="889336at2759"/>
<name>A0A7J8VJP9_9ROSI</name>
<proteinExistence type="predicted"/>
<comment type="caution">
    <text evidence="8">The sequence shown here is derived from an EMBL/GenBank/DDBJ whole genome shotgun (WGS) entry which is preliminary data.</text>
</comment>
<keyword evidence="4" id="KW-1133">Transmembrane helix</keyword>
<keyword evidence="6" id="KW-0496">Mitochondrion</keyword>
<reference evidence="8 9" key="1">
    <citation type="journal article" date="2019" name="Genome Biol. Evol.">
        <title>Insights into the evolution of the New World diploid cottons (Gossypium, subgenus Houzingenia) based on genome sequencing.</title>
        <authorList>
            <person name="Grover C.E."/>
            <person name="Arick M.A. 2nd"/>
            <person name="Thrash A."/>
            <person name="Conover J.L."/>
            <person name="Sanders W.S."/>
            <person name="Peterson D.G."/>
            <person name="Frelichowski J.E."/>
            <person name="Scheffler J.A."/>
            <person name="Scheffler B.E."/>
            <person name="Wendel J.F."/>
        </authorList>
    </citation>
    <scope>NUCLEOTIDE SEQUENCE [LARGE SCALE GENOMIC DNA]</scope>
    <source>
        <strain evidence="8">57</strain>
        <tissue evidence="8">Leaf</tissue>
    </source>
</reference>
<evidence type="ECO:0000256" key="7">
    <source>
        <dbReference type="ARBA" id="ARBA00023136"/>
    </source>
</evidence>
<keyword evidence="5" id="KW-0175">Coiled coil</keyword>
<comment type="subcellular location">
    <subcellularLocation>
        <location evidence="2">Membrane</location>
    </subcellularLocation>
    <subcellularLocation>
        <location evidence="1">Mitochondrion</location>
    </subcellularLocation>
</comment>
<organism evidence="8 9">
    <name type="scientific">Gossypium klotzschianum</name>
    <dbReference type="NCBI Taxonomy" id="34286"/>
    <lineage>
        <taxon>Eukaryota</taxon>
        <taxon>Viridiplantae</taxon>
        <taxon>Streptophyta</taxon>
        <taxon>Embryophyta</taxon>
        <taxon>Tracheophyta</taxon>
        <taxon>Spermatophyta</taxon>
        <taxon>Magnoliopsida</taxon>
        <taxon>eudicotyledons</taxon>
        <taxon>Gunneridae</taxon>
        <taxon>Pentapetalae</taxon>
        <taxon>rosids</taxon>
        <taxon>malvids</taxon>
        <taxon>Malvales</taxon>
        <taxon>Malvaceae</taxon>
        <taxon>Malvoideae</taxon>
        <taxon>Gossypium</taxon>
    </lineage>
</organism>
<evidence type="ECO:0000313" key="9">
    <source>
        <dbReference type="Proteomes" id="UP000593573"/>
    </source>
</evidence>
<evidence type="ECO:0000313" key="8">
    <source>
        <dbReference type="EMBL" id="MBA0662689.1"/>
    </source>
</evidence>
<evidence type="ECO:0000256" key="2">
    <source>
        <dbReference type="ARBA" id="ARBA00004370"/>
    </source>
</evidence>
<gene>
    <name evidence="8" type="ORF">Goklo_006770</name>
</gene>
<dbReference type="Proteomes" id="UP000593573">
    <property type="component" value="Unassembled WGS sequence"/>
</dbReference>
<evidence type="ECO:0000256" key="1">
    <source>
        <dbReference type="ARBA" id="ARBA00004173"/>
    </source>
</evidence>
<feature type="non-terminal residue" evidence="8">
    <location>
        <position position="1"/>
    </location>
</feature>
<dbReference type="AlphaFoldDB" id="A0A7J8VJP9"/>
<accession>A0A7J8VJP9</accession>
<protein>
    <submittedName>
        <fullName evidence="8">Uncharacterized protein</fullName>
    </submittedName>
</protein>
<evidence type="ECO:0000256" key="3">
    <source>
        <dbReference type="ARBA" id="ARBA00022692"/>
    </source>
</evidence>
<evidence type="ECO:0000256" key="6">
    <source>
        <dbReference type="ARBA" id="ARBA00023128"/>
    </source>
</evidence>
<dbReference type="GO" id="GO:0016020">
    <property type="term" value="C:membrane"/>
    <property type="evidence" value="ECO:0007669"/>
    <property type="project" value="UniProtKB-SubCell"/>
</dbReference>
<keyword evidence="7" id="KW-0472">Membrane</keyword>
<dbReference type="GO" id="GO:0005739">
    <property type="term" value="C:mitochondrion"/>
    <property type="evidence" value="ECO:0007669"/>
    <property type="project" value="UniProtKB-SubCell"/>
</dbReference>
<dbReference type="Gene3D" id="1.20.5.340">
    <property type="match status" value="1"/>
</dbReference>
<dbReference type="PANTHER" id="PTHR14360:SF27">
    <property type="entry name" value="COILED-COIL 90B-LIKE PROTEIN (DUF1640)"/>
    <property type="match status" value="1"/>
</dbReference>
<evidence type="ECO:0000256" key="4">
    <source>
        <dbReference type="ARBA" id="ARBA00022989"/>
    </source>
</evidence>